<evidence type="ECO:0000256" key="9">
    <source>
        <dbReference type="ARBA" id="ARBA00022833"/>
    </source>
</evidence>
<dbReference type="Proteomes" id="UP000479710">
    <property type="component" value="Unassembled WGS sequence"/>
</dbReference>
<evidence type="ECO:0000256" key="3">
    <source>
        <dbReference type="ARBA" id="ARBA00022679"/>
    </source>
</evidence>
<dbReference type="EMBL" id="SPHZ02000004">
    <property type="protein sequence ID" value="KAF0921396.1"/>
    <property type="molecule type" value="Genomic_DNA"/>
</dbReference>
<name>A0A6G1E8G5_9ORYZ</name>
<evidence type="ECO:0000256" key="14">
    <source>
        <dbReference type="ARBA" id="ARBA00057940"/>
    </source>
</evidence>
<dbReference type="InterPro" id="IPR044769">
    <property type="entry name" value="PIKfyve_PIPKc"/>
</dbReference>
<dbReference type="GO" id="GO:0046854">
    <property type="term" value="P:phosphatidylinositol phosphate biosynthetic process"/>
    <property type="evidence" value="ECO:0007669"/>
    <property type="project" value="TreeGrafter"/>
</dbReference>
<feature type="compositionally biased region" description="Low complexity" evidence="20">
    <location>
        <begin position="347"/>
        <end position="356"/>
    </location>
</feature>
<evidence type="ECO:0000313" key="24">
    <source>
        <dbReference type="Proteomes" id="UP000479710"/>
    </source>
</evidence>
<dbReference type="EC" id="2.7.1.150" evidence="2"/>
<evidence type="ECO:0000256" key="12">
    <source>
        <dbReference type="ARBA" id="ARBA00023136"/>
    </source>
</evidence>
<feature type="compositionally biased region" description="Basic and acidic residues" evidence="20">
    <location>
        <begin position="357"/>
        <end position="367"/>
    </location>
</feature>
<evidence type="ECO:0000256" key="4">
    <source>
        <dbReference type="ARBA" id="ARBA00022723"/>
    </source>
</evidence>
<evidence type="ECO:0000256" key="6">
    <source>
        <dbReference type="ARBA" id="ARBA00022753"/>
    </source>
</evidence>
<evidence type="ECO:0000256" key="13">
    <source>
        <dbReference type="ARBA" id="ARBA00023464"/>
    </source>
</evidence>
<keyword evidence="7 18" id="KW-0863">Zinc-finger</keyword>
<dbReference type="Gene3D" id="3.50.7.10">
    <property type="entry name" value="GroEL"/>
    <property type="match status" value="1"/>
</dbReference>
<feature type="compositionally biased region" description="Acidic residues" evidence="20">
    <location>
        <begin position="317"/>
        <end position="339"/>
    </location>
</feature>
<evidence type="ECO:0000256" key="16">
    <source>
        <dbReference type="ARBA" id="ARBA00077675"/>
    </source>
</evidence>
<dbReference type="GO" id="GO:0007033">
    <property type="term" value="P:vacuole organization"/>
    <property type="evidence" value="ECO:0007669"/>
    <property type="project" value="UniProtKB-ARBA"/>
</dbReference>
<dbReference type="InterPro" id="IPR027409">
    <property type="entry name" value="GroEL-like_apical_dom_sf"/>
</dbReference>
<accession>A0A6G1E8G5</accession>
<dbReference type="SMART" id="SM00330">
    <property type="entry name" value="PIPKc"/>
    <property type="match status" value="1"/>
</dbReference>
<reference evidence="23 24" key="1">
    <citation type="submission" date="2019-11" db="EMBL/GenBank/DDBJ databases">
        <title>Whole genome sequence of Oryza granulata.</title>
        <authorList>
            <person name="Li W."/>
        </authorList>
    </citation>
    <scope>NUCLEOTIDE SEQUENCE [LARGE SCALE GENOMIC DNA]</scope>
    <source>
        <strain evidence="24">cv. Menghai</strain>
        <tissue evidence="23">Leaf</tissue>
    </source>
</reference>
<keyword evidence="12" id="KW-0472">Membrane</keyword>
<dbReference type="Gene3D" id="3.30.40.10">
    <property type="entry name" value="Zinc/RING finger domain, C3HC4 (zinc finger)"/>
    <property type="match status" value="1"/>
</dbReference>
<evidence type="ECO:0000256" key="11">
    <source>
        <dbReference type="ARBA" id="ARBA00023054"/>
    </source>
</evidence>
<evidence type="ECO:0000259" key="22">
    <source>
        <dbReference type="PROSITE" id="PS51455"/>
    </source>
</evidence>
<evidence type="ECO:0000256" key="10">
    <source>
        <dbReference type="ARBA" id="ARBA00022840"/>
    </source>
</evidence>
<sequence length="1816" mass="203369">MEASDKTFADVVKLLTSWLPRRSNPDNVSRDFWMPDHSCRVCYDCDTQFTIFNRRHHCRRCGRIFCGKCTTNSIPASSGPDRNFDDGDRIRVCNFCFKQWEQEKVAALKQMMPVLSPSLSEASLFSTKSTITINSVSTTAGSYSTGHYQHVARATSISPPKSSQDKVSHNMLDTNVPEKSMSTVSNKDETSSVQFGYYTNRSDDEEEECAAYCSDRQVQHQQHNDRYYGPDEFDEPEASYNRTISLTVEENVISKEVSPHTADQGFPSTLPVTKGEDEPDPDNSSECGAASSIYALESTDTNPLDFEKNELFWFPPEPEDEDEMEDGLFDDDDDDEPVADSEQCRIRSSSSFGSGEFRNRDRSSEEHKKVMKNAVDGHFRALISQLLQVENISLHEGDETGWLEIVTSVSWEAANFLRPDTSQGGGMDPGGYVKVKCLACGHRSESTVVKGVVCKKNVAHRRMTSRIEKPRLLLLAGALEYHRVTNQLSSIDTLLQQETDHLKMAVAKIVAQKPNLLLVEHTVSRYAQDLLLEKNISLVLNIKRPLLDRIARCTNAYIVPSIDLLPSQKLGHCELFYVDKYVEHSVNSDNTTKKMPKTMMFFEGCPKPLGCTVLLKGGSMDELKKIKHVVQYGIFAAYHLALETSFLADEGATIPEIPLKSPLTVALPDNRSTADSSISTVPGFTFNVSNCQQPTDSFERLVAGSIRSTDPGETAIPPVSSECTTRTQTTFSYSSGTWSNDGSLNKTVDEIEKAATTVTCASTSGILMNHSSIYSTLEKNWYSGDYHECGSTRSDIKTMTTDLANSRSSYHHSTSEASTNITNFANIKEPSDGSIDLANVENVTNSSAVMMHPVPSPAVQNQENNQGHESTSNKEEIMASDHQSILVSLSIRCVWKGTICERSHMLRIKYYGNFDKPLGRFLRDCLFNQGYQCISCDKPPEAHVHCYTHQQGSLTISVRKLIEFVLPGERDGKIWMWHRCLKCPWSNGFPPATLRIVMSDAAWGLSLGKFLELSFSNHAAASRVASCGHSLHRDCLRFYGFGKMVACFRYAPINVHSIHVPPHKLDFSHQPLDWIQKEANEVIDRAKALFDEISRALHLPSDKKAHSSSSLNVECSNHIADLEGMLRKEKLEVEGCLNKVLKKETQKVQPDILEINRLRRQLLFHSYLWDQRLIAAARSDRSRQEPYYFRPVDKMIQSIDSVAELNAIEKPQNDISATEASFKDPKYVECLQESIDGENGPGVDPCNSCPNHDQQIAITESDSIQRGGRTPLYSSVSVNAESVPLESDFAARRTLSEGQFPSLLDVSNALDAKWTGENDPVASSATMPDCVASSEDSEEHVTDITPSYASVLLNKLGDSAEDQSNWIGMPFLQFYRALNKQWSRSYRFDVLNEYTPVYVSFLRTVERQVGPKFLFPIGVNDTVVGVYDDEPTSIISYALASHEYHLQLSDELESDTTDNSHSVIDSRSTSLTESIDETTSELIRSFVSTEDNILSMSGSKNPSPSDPLAHRKVSHIKVNFGDEGPLGQVKYTVICYYAKQFDALRRICCPSERDFVRSLSRCKKWGAQGGKSNVFFAKSLDDRFIIKQVTKTELESFMKFAPEYFGYITESICTGSPTCIAKILGIYQVKSLKGGKEMRMDVLVMENLLFERHVTRLYDLKGSTRSRYNPDSNGSNKVLLDQNLLEAMPTSPIFVGNKAKRLLERAVWNDTAFLASIDVMDYSLLVGVDEKKHELVMGIIDFMRQYTWDKHLETWVKTSGILGGPKNVAPTVISPKQYKKRFRKAMSTYFLVVPDQWSPPAVVPSKQVAESNQDNA</sequence>
<dbReference type="SUPFAM" id="SSF56104">
    <property type="entry name" value="SAICAR synthase-like"/>
    <property type="match status" value="1"/>
</dbReference>
<dbReference type="Pfam" id="PF01363">
    <property type="entry name" value="FYVE"/>
    <property type="match status" value="1"/>
</dbReference>
<dbReference type="PANTHER" id="PTHR45748">
    <property type="entry name" value="1-PHOSPHATIDYLINOSITOL 3-PHOSPHATE 5-KINASE-RELATED"/>
    <property type="match status" value="1"/>
</dbReference>
<dbReference type="InterPro" id="IPR002423">
    <property type="entry name" value="Cpn60/GroEL/TCP-1"/>
</dbReference>
<dbReference type="PROSITE" id="PS51455">
    <property type="entry name" value="PIPK"/>
    <property type="match status" value="1"/>
</dbReference>
<dbReference type="PROSITE" id="PS50178">
    <property type="entry name" value="ZF_FYVE"/>
    <property type="match status" value="1"/>
</dbReference>
<dbReference type="CDD" id="cd03334">
    <property type="entry name" value="Fab1_TCP"/>
    <property type="match status" value="1"/>
</dbReference>
<keyword evidence="8 19" id="KW-0418">Kinase</keyword>
<dbReference type="GO" id="GO:0005524">
    <property type="term" value="F:ATP binding"/>
    <property type="evidence" value="ECO:0007669"/>
    <property type="project" value="UniProtKB-UniRule"/>
</dbReference>
<feature type="region of interest" description="Disordered" evidence="20">
    <location>
        <begin position="856"/>
        <end position="877"/>
    </location>
</feature>
<evidence type="ECO:0000256" key="17">
    <source>
        <dbReference type="ARBA" id="ARBA00081348"/>
    </source>
</evidence>
<dbReference type="GO" id="GO:0009555">
    <property type="term" value="P:pollen development"/>
    <property type="evidence" value="ECO:0007669"/>
    <property type="project" value="UniProtKB-ARBA"/>
</dbReference>
<proteinExistence type="predicted"/>
<evidence type="ECO:0000256" key="19">
    <source>
        <dbReference type="PROSITE-ProRule" id="PRU00781"/>
    </source>
</evidence>
<dbReference type="InterPro" id="IPR027483">
    <property type="entry name" value="PInositol-4-P-4/5-kinase_C_sf"/>
</dbReference>
<dbReference type="SUPFAM" id="SSF57903">
    <property type="entry name" value="FYVE/PHD zinc finger"/>
    <property type="match status" value="1"/>
</dbReference>
<evidence type="ECO:0000256" key="20">
    <source>
        <dbReference type="SAM" id="MobiDB-lite"/>
    </source>
</evidence>
<evidence type="ECO:0000256" key="7">
    <source>
        <dbReference type="ARBA" id="ARBA00022771"/>
    </source>
</evidence>
<gene>
    <name evidence="23" type="ORF">E2562_006965</name>
</gene>
<comment type="function">
    <text evidence="14">The PI(3,5)P2 regulatory complex regulates both the synthesis and turnover of phosphatidylinositol 3,5-bisphosphate (PtdIns(3,5)P2). Catalyzes the phosphorylation of phosphatidylinositol 3-phosphate on the fifth hydroxyl of the myo-inositol ring, to form phosphatidylinositol 3,5-bisphosphate. Plays an important role in maintenance of endomembrane homeostasis including endocytosis, vacuole formation, and vacuolar acidification processes. Required for development of viable pollen. Might mediate recycling of auxin transporters.</text>
</comment>
<evidence type="ECO:0000259" key="21">
    <source>
        <dbReference type="PROSITE" id="PS50178"/>
    </source>
</evidence>
<dbReference type="FunFam" id="3.50.7.10:FF:000007">
    <property type="entry name" value="1-phosphatidylinositol 3-phosphate 5-kinase isoform X1"/>
    <property type="match status" value="1"/>
</dbReference>
<dbReference type="InterPro" id="IPR017455">
    <property type="entry name" value="Znf_FYVE-rel"/>
</dbReference>
<dbReference type="InterPro" id="IPR013083">
    <property type="entry name" value="Znf_RING/FYVE/PHD"/>
</dbReference>
<dbReference type="InterPro" id="IPR027484">
    <property type="entry name" value="PInositol-4-P-5-kinase_N"/>
</dbReference>
<dbReference type="GO" id="GO:0000285">
    <property type="term" value="F:1-phosphatidylinositol-3-phosphate 5-kinase activity"/>
    <property type="evidence" value="ECO:0007669"/>
    <property type="project" value="UniProtKB-EC"/>
</dbReference>
<evidence type="ECO:0000256" key="15">
    <source>
        <dbReference type="ARBA" id="ARBA00077223"/>
    </source>
</evidence>
<evidence type="ECO:0000313" key="23">
    <source>
        <dbReference type="EMBL" id="KAF0921395.1"/>
    </source>
</evidence>
<organism evidence="23 24">
    <name type="scientific">Oryza meyeriana var. granulata</name>
    <dbReference type="NCBI Taxonomy" id="110450"/>
    <lineage>
        <taxon>Eukaryota</taxon>
        <taxon>Viridiplantae</taxon>
        <taxon>Streptophyta</taxon>
        <taxon>Embryophyta</taxon>
        <taxon>Tracheophyta</taxon>
        <taxon>Spermatophyta</taxon>
        <taxon>Magnoliopsida</taxon>
        <taxon>Liliopsida</taxon>
        <taxon>Poales</taxon>
        <taxon>Poaceae</taxon>
        <taxon>BOP clade</taxon>
        <taxon>Oryzoideae</taxon>
        <taxon>Oryzeae</taxon>
        <taxon>Oryzinae</taxon>
        <taxon>Oryza</taxon>
        <taxon>Oryza meyeriana</taxon>
    </lineage>
</organism>
<dbReference type="FunFam" id="3.30.800.10:FF:000006">
    <property type="entry name" value="1-phosphatidylinositol-3-phosphate 5-kinase FAB1B"/>
    <property type="match status" value="1"/>
</dbReference>
<feature type="domain" description="PIPK" evidence="22">
    <location>
        <begin position="1470"/>
        <end position="1790"/>
    </location>
</feature>
<feature type="compositionally biased region" description="Polar residues" evidence="20">
    <location>
        <begin position="858"/>
        <end position="870"/>
    </location>
</feature>
<evidence type="ECO:0000256" key="18">
    <source>
        <dbReference type="PROSITE-ProRule" id="PRU00091"/>
    </source>
</evidence>
<dbReference type="FunFam" id="3.30.40.10:FF:000384">
    <property type="entry name" value="1-phosphatidylinositol-3-phosphate 5-kinase FAB1B"/>
    <property type="match status" value="1"/>
</dbReference>
<dbReference type="GO" id="GO:0010256">
    <property type="term" value="P:endomembrane system organization"/>
    <property type="evidence" value="ECO:0007669"/>
    <property type="project" value="UniProtKB-ARBA"/>
</dbReference>
<dbReference type="InterPro" id="IPR011011">
    <property type="entry name" value="Znf_FYVE_PHD"/>
</dbReference>
<dbReference type="PANTHER" id="PTHR45748:SF3">
    <property type="entry name" value="1-PHOSPHATIDYLINOSITOL-3-PHOSPHATE 5-KINASE"/>
    <property type="match status" value="1"/>
</dbReference>
<dbReference type="CDD" id="cd17300">
    <property type="entry name" value="PIPKc_PIKfyve"/>
    <property type="match status" value="1"/>
</dbReference>
<keyword evidence="11" id="KW-0175">Coiled coil</keyword>
<dbReference type="Pfam" id="PF00118">
    <property type="entry name" value="Cpn60_TCP1"/>
    <property type="match status" value="1"/>
</dbReference>
<dbReference type="SUPFAM" id="SSF52029">
    <property type="entry name" value="GroEL apical domain-like"/>
    <property type="match status" value="1"/>
</dbReference>
<dbReference type="OrthoDB" id="158357at2759"/>
<keyword evidence="10 19" id="KW-0067">ATP-binding</keyword>
<keyword evidence="4" id="KW-0479">Metal-binding</keyword>
<dbReference type="Gene3D" id="3.30.800.10">
    <property type="entry name" value="Phosphatidylinositol Phosphate Kinase II Beta"/>
    <property type="match status" value="1"/>
</dbReference>
<dbReference type="GO" id="GO:0008270">
    <property type="term" value="F:zinc ion binding"/>
    <property type="evidence" value="ECO:0007669"/>
    <property type="project" value="UniProtKB-KW"/>
</dbReference>
<keyword evidence="6" id="KW-0967">Endosome</keyword>
<evidence type="ECO:0000256" key="5">
    <source>
        <dbReference type="ARBA" id="ARBA00022741"/>
    </source>
</evidence>
<feature type="domain" description="FYVE-type" evidence="21">
    <location>
        <begin position="36"/>
        <end position="101"/>
    </location>
</feature>
<keyword evidence="24" id="KW-1185">Reference proteome</keyword>
<protein>
    <recommendedName>
        <fullName evidence="2">1-phosphatidylinositol-3-phosphate 5-kinase</fullName>
        <ecNumber evidence="2">2.7.1.150</ecNumber>
    </recommendedName>
    <alternativeName>
        <fullName evidence="16">FYVE finger-containing phosphoinositide kinase</fullName>
    </alternativeName>
    <alternativeName>
        <fullName evidence="17">PIKfyve</fullName>
    </alternativeName>
    <alternativeName>
        <fullName evidence="15">Phosphatidylinositol 3-phosphate 5-kinase type III</fullName>
    </alternativeName>
</protein>
<dbReference type="FunFam" id="3.30.810.10:FF:000001">
    <property type="entry name" value="1-phosphatidylinositol 3-phosphate 5-kinase FAB1"/>
    <property type="match status" value="1"/>
</dbReference>
<keyword evidence="3 19" id="KW-0808">Transferase</keyword>
<comment type="subunit">
    <text evidence="13">Component of the PI(3,5)P2 regulatory complex at least composed of ATG18, SAC/FIG4, FAB1 and VAC14.</text>
</comment>
<dbReference type="InterPro" id="IPR002498">
    <property type="entry name" value="PInositol-4-P-4/5-kinase_core"/>
</dbReference>
<keyword evidence="9" id="KW-0862">Zinc</keyword>
<dbReference type="InterPro" id="IPR000306">
    <property type="entry name" value="Znf_FYVE"/>
</dbReference>
<dbReference type="EMBL" id="SPHZ02000004">
    <property type="protein sequence ID" value="KAF0921395.1"/>
    <property type="molecule type" value="Genomic_DNA"/>
</dbReference>
<evidence type="ECO:0000256" key="1">
    <source>
        <dbReference type="ARBA" id="ARBA00004481"/>
    </source>
</evidence>
<dbReference type="Pfam" id="PF01504">
    <property type="entry name" value="PIP5K"/>
    <property type="match status" value="1"/>
</dbReference>
<keyword evidence="5 19" id="KW-0547">Nucleotide-binding</keyword>
<feature type="region of interest" description="Disordered" evidence="20">
    <location>
        <begin position="315"/>
        <end position="367"/>
    </location>
</feature>
<dbReference type="GO" id="GO:0010008">
    <property type="term" value="C:endosome membrane"/>
    <property type="evidence" value="ECO:0007669"/>
    <property type="project" value="UniProtKB-SubCell"/>
</dbReference>
<evidence type="ECO:0000256" key="8">
    <source>
        <dbReference type="ARBA" id="ARBA00022777"/>
    </source>
</evidence>
<comment type="caution">
    <text evidence="23">The sequence shown here is derived from an EMBL/GenBank/DDBJ whole genome shotgun (WGS) entry which is preliminary data.</text>
</comment>
<dbReference type="Gene3D" id="3.30.810.10">
    <property type="entry name" value="2-Layer Sandwich"/>
    <property type="match status" value="1"/>
</dbReference>
<evidence type="ECO:0000256" key="2">
    <source>
        <dbReference type="ARBA" id="ARBA00012009"/>
    </source>
</evidence>
<dbReference type="SMART" id="SM00064">
    <property type="entry name" value="FYVE"/>
    <property type="match status" value="1"/>
</dbReference>
<feature type="region of interest" description="Disordered" evidence="20">
    <location>
        <begin position="256"/>
        <end position="288"/>
    </location>
</feature>
<comment type="subcellular location">
    <subcellularLocation>
        <location evidence="1">Endosome membrane</location>
        <topology evidence="1">Peripheral membrane protein</topology>
    </subcellularLocation>
</comment>